<dbReference type="GO" id="GO:0005762">
    <property type="term" value="C:mitochondrial large ribosomal subunit"/>
    <property type="evidence" value="ECO:0007669"/>
    <property type="project" value="TreeGrafter"/>
</dbReference>
<dbReference type="GO" id="GO:0006412">
    <property type="term" value="P:translation"/>
    <property type="evidence" value="ECO:0007669"/>
    <property type="project" value="InterPro"/>
</dbReference>
<evidence type="ECO:0000313" key="10">
    <source>
        <dbReference type="Proteomes" id="UP000664521"/>
    </source>
</evidence>
<dbReference type="FunFam" id="3.90.1030.10:FF:000005">
    <property type="entry name" value="Probable 50S ribosomal protein L17"/>
    <property type="match status" value="1"/>
</dbReference>
<comment type="function">
    <text evidence="7">Component of the mitochondrial ribosome (mitoribosome), a dedicated translation machinery responsible for the synthesis of mitochondrial genome-encoded proteins, including at least some of the essential transmembrane subunits of the mitochondrial respiratory chain. The mitoribosomes are attached to the mitochondrial inner membrane and translation products are cotranslationally integrated into the membrane.</text>
</comment>
<evidence type="ECO:0000256" key="8">
    <source>
        <dbReference type="RuleBase" id="RU000660"/>
    </source>
</evidence>
<evidence type="ECO:0000256" key="1">
    <source>
        <dbReference type="ARBA" id="ARBA00004173"/>
    </source>
</evidence>
<dbReference type="Gene3D" id="3.90.1030.10">
    <property type="entry name" value="Ribosomal protein L17"/>
    <property type="match status" value="1"/>
</dbReference>
<evidence type="ECO:0000256" key="6">
    <source>
        <dbReference type="ARBA" id="ARBA00035290"/>
    </source>
</evidence>
<dbReference type="PANTHER" id="PTHR14413:SF16">
    <property type="entry name" value="LARGE RIBOSOMAL SUBUNIT PROTEIN BL17M"/>
    <property type="match status" value="1"/>
</dbReference>
<dbReference type="PANTHER" id="PTHR14413">
    <property type="entry name" value="RIBOSOMAL PROTEIN L17"/>
    <property type="match status" value="1"/>
</dbReference>
<dbReference type="NCBIfam" id="TIGR00059">
    <property type="entry name" value="L17"/>
    <property type="match status" value="1"/>
</dbReference>
<dbReference type="GO" id="GO:0003735">
    <property type="term" value="F:structural constituent of ribosome"/>
    <property type="evidence" value="ECO:0007669"/>
    <property type="project" value="InterPro"/>
</dbReference>
<comment type="caution">
    <text evidence="9">The sequence shown here is derived from an EMBL/GenBank/DDBJ whole genome shotgun (WGS) entry which is preliminary data.</text>
</comment>
<accession>A0A8H3FZW8</accession>
<dbReference type="AlphaFoldDB" id="A0A8H3FZW8"/>
<evidence type="ECO:0000256" key="4">
    <source>
        <dbReference type="ARBA" id="ARBA00023128"/>
    </source>
</evidence>
<evidence type="ECO:0000313" key="9">
    <source>
        <dbReference type="EMBL" id="CAF9932042.1"/>
    </source>
</evidence>
<name>A0A8H3FZW8_9LECA</name>
<gene>
    <name evidence="9" type="ORF">HETSPECPRED_008262</name>
</gene>
<evidence type="ECO:0000256" key="2">
    <source>
        <dbReference type="ARBA" id="ARBA00008777"/>
    </source>
</evidence>
<organism evidence="9 10">
    <name type="scientific">Heterodermia speciosa</name>
    <dbReference type="NCBI Taxonomy" id="116794"/>
    <lineage>
        <taxon>Eukaryota</taxon>
        <taxon>Fungi</taxon>
        <taxon>Dikarya</taxon>
        <taxon>Ascomycota</taxon>
        <taxon>Pezizomycotina</taxon>
        <taxon>Lecanoromycetes</taxon>
        <taxon>OSLEUM clade</taxon>
        <taxon>Lecanoromycetidae</taxon>
        <taxon>Caliciales</taxon>
        <taxon>Physciaceae</taxon>
        <taxon>Heterodermia</taxon>
    </lineage>
</organism>
<keyword evidence="3 8" id="KW-0689">Ribosomal protein</keyword>
<comment type="subcellular location">
    <subcellularLocation>
        <location evidence="1">Mitochondrion</location>
    </subcellularLocation>
</comment>
<sequence length="191" mass="21987">MAGGHLKYRHLGRKSSHRQALLRNLVSSLFTHESITTTWPKAKEAQRLADKVITMAKKNTNASRLQAERVFFQPSLILPTLFTTIRERYLSRPGGYTRVLRIEPRNRNNDQAPTAILELVDGPRDMRFAMTAKTLVRERATEGGVREITARNVQKVTRFRQGGMEELERTVRNVEAEEWKAAEKEDQDTKK</sequence>
<reference evidence="9" key="1">
    <citation type="submission" date="2021-03" db="EMBL/GenBank/DDBJ databases">
        <authorList>
            <person name="Tagirdzhanova G."/>
        </authorList>
    </citation>
    <scope>NUCLEOTIDE SEQUENCE</scope>
</reference>
<dbReference type="InterPro" id="IPR000456">
    <property type="entry name" value="Ribosomal_bL17"/>
</dbReference>
<dbReference type="Proteomes" id="UP000664521">
    <property type="component" value="Unassembled WGS sequence"/>
</dbReference>
<dbReference type="SUPFAM" id="SSF64263">
    <property type="entry name" value="Prokaryotic ribosomal protein L17"/>
    <property type="match status" value="1"/>
</dbReference>
<dbReference type="InterPro" id="IPR036373">
    <property type="entry name" value="Ribosomal_bL17_sf"/>
</dbReference>
<evidence type="ECO:0000256" key="5">
    <source>
        <dbReference type="ARBA" id="ARBA00023274"/>
    </source>
</evidence>
<dbReference type="OrthoDB" id="275000at2759"/>
<dbReference type="InterPro" id="IPR047859">
    <property type="entry name" value="Ribosomal_bL17_CS"/>
</dbReference>
<proteinExistence type="inferred from homology"/>
<protein>
    <recommendedName>
        <fullName evidence="6">Large ribosomal subunit protein bL17m</fullName>
    </recommendedName>
</protein>
<keyword evidence="10" id="KW-1185">Reference proteome</keyword>
<keyword evidence="5 8" id="KW-0687">Ribonucleoprotein</keyword>
<comment type="similarity">
    <text evidence="2 8">Belongs to the bacterial ribosomal protein bL17 family.</text>
</comment>
<evidence type="ECO:0000256" key="7">
    <source>
        <dbReference type="ARBA" id="ARBA00037226"/>
    </source>
</evidence>
<dbReference type="PROSITE" id="PS01167">
    <property type="entry name" value="RIBOSOMAL_L17"/>
    <property type="match status" value="1"/>
</dbReference>
<dbReference type="Pfam" id="PF01196">
    <property type="entry name" value="Ribosomal_L17"/>
    <property type="match status" value="1"/>
</dbReference>
<keyword evidence="4" id="KW-0496">Mitochondrion</keyword>
<evidence type="ECO:0000256" key="3">
    <source>
        <dbReference type="ARBA" id="ARBA00022980"/>
    </source>
</evidence>
<dbReference type="EMBL" id="CAJPDS010000061">
    <property type="protein sequence ID" value="CAF9932042.1"/>
    <property type="molecule type" value="Genomic_DNA"/>
</dbReference>